<proteinExistence type="predicted"/>
<keyword evidence="2" id="KW-0472">Membrane</keyword>
<feature type="compositionally biased region" description="Low complexity" evidence="1">
    <location>
        <begin position="278"/>
        <end position="292"/>
    </location>
</feature>
<sequence>MKNFLCLNNSWRFTLNSKETHVTITQNKTVEINGQEIASIYNRNMLRLEFVYEDHMFYVCAGNALPFFGINTQLYMDQVNIINGRQYHTTPIFERMLLLVSVYLFGVFFGFWTLIPIAVYTICLYMFFRHRNYVIVQLPSQLQEHQGVTAIAPVHDQSRDRLVTYGTNNPIMTHVLLPIDEKLQQLRQPSTNTVVIQPQMPPTTYITNPEELKQLQPIPTQQTQVQQPQQPQYTVMPTQQSQPQMQQGMYPQFQTLYSPYQPQPTGQLYPSYIPPVPMQQQQPMPTSQPKSV</sequence>
<dbReference type="GeneID" id="31359612"/>
<evidence type="ECO:0000313" key="4">
    <source>
        <dbReference type="Proteomes" id="UP000001396"/>
    </source>
</evidence>
<protein>
    <submittedName>
        <fullName evidence="3">Uncharacterized protein</fullName>
    </submittedName>
</protein>
<keyword evidence="4" id="KW-1185">Reference proteome</keyword>
<name>D3B634_HETP5</name>
<organism evidence="3 4">
    <name type="scientific">Heterostelium pallidum (strain ATCC 26659 / Pp 5 / PN500)</name>
    <name type="common">Cellular slime mold</name>
    <name type="synonym">Polysphondylium pallidum</name>
    <dbReference type="NCBI Taxonomy" id="670386"/>
    <lineage>
        <taxon>Eukaryota</taxon>
        <taxon>Amoebozoa</taxon>
        <taxon>Evosea</taxon>
        <taxon>Eumycetozoa</taxon>
        <taxon>Dictyostelia</taxon>
        <taxon>Acytosteliales</taxon>
        <taxon>Acytosteliaceae</taxon>
        <taxon>Heterostelium</taxon>
    </lineage>
</organism>
<evidence type="ECO:0000313" key="3">
    <source>
        <dbReference type="EMBL" id="EFA83332.1"/>
    </source>
</evidence>
<keyword evidence="2" id="KW-1133">Transmembrane helix</keyword>
<comment type="caution">
    <text evidence="3">The sequence shown here is derived from an EMBL/GenBank/DDBJ whole genome shotgun (WGS) entry which is preliminary data.</text>
</comment>
<dbReference type="EMBL" id="ADBJ01000017">
    <property type="protein sequence ID" value="EFA83332.1"/>
    <property type="molecule type" value="Genomic_DNA"/>
</dbReference>
<dbReference type="InParanoid" id="D3B634"/>
<dbReference type="RefSeq" id="XP_020435449.1">
    <property type="nucleotide sequence ID" value="XM_020575035.1"/>
</dbReference>
<keyword evidence="2" id="KW-0812">Transmembrane</keyword>
<dbReference type="Proteomes" id="UP000001396">
    <property type="component" value="Unassembled WGS sequence"/>
</dbReference>
<evidence type="ECO:0000256" key="1">
    <source>
        <dbReference type="SAM" id="MobiDB-lite"/>
    </source>
</evidence>
<feature type="transmembrane region" description="Helical" evidence="2">
    <location>
        <begin position="97"/>
        <end position="128"/>
    </location>
</feature>
<feature type="compositionally biased region" description="Polar residues" evidence="1">
    <location>
        <begin position="256"/>
        <end position="268"/>
    </location>
</feature>
<gene>
    <name evidence="3" type="ORF">PPL_04125</name>
</gene>
<accession>D3B634</accession>
<reference evidence="3 4" key="1">
    <citation type="journal article" date="2011" name="Genome Res.">
        <title>Phylogeny-wide analysis of social amoeba genomes highlights ancient origins for complex intercellular communication.</title>
        <authorList>
            <person name="Heidel A.J."/>
            <person name="Lawal H.M."/>
            <person name="Felder M."/>
            <person name="Schilde C."/>
            <person name="Helps N.R."/>
            <person name="Tunggal B."/>
            <person name="Rivero F."/>
            <person name="John U."/>
            <person name="Schleicher M."/>
            <person name="Eichinger L."/>
            <person name="Platzer M."/>
            <person name="Noegel A.A."/>
            <person name="Schaap P."/>
            <person name="Gloeckner G."/>
        </authorList>
    </citation>
    <scope>NUCLEOTIDE SEQUENCE [LARGE SCALE GENOMIC DNA]</scope>
    <source>
        <strain evidence="4">ATCC 26659 / Pp 5 / PN500</strain>
    </source>
</reference>
<dbReference type="AlphaFoldDB" id="D3B634"/>
<feature type="region of interest" description="Disordered" evidence="1">
    <location>
        <begin position="219"/>
        <end position="292"/>
    </location>
</feature>
<evidence type="ECO:0000256" key="2">
    <source>
        <dbReference type="SAM" id="Phobius"/>
    </source>
</evidence>
<feature type="compositionally biased region" description="Low complexity" evidence="1">
    <location>
        <begin position="219"/>
        <end position="255"/>
    </location>
</feature>